<dbReference type="PROSITE" id="PS52016">
    <property type="entry name" value="TONB_DEPENDENT_REC_3"/>
    <property type="match status" value="1"/>
</dbReference>
<dbReference type="AlphaFoldDB" id="A0A327R8X3"/>
<feature type="transmembrane region" description="Helical" evidence="2">
    <location>
        <begin position="34"/>
        <end position="54"/>
    </location>
</feature>
<evidence type="ECO:0000256" key="1">
    <source>
        <dbReference type="PROSITE-ProRule" id="PRU01360"/>
    </source>
</evidence>
<accession>A0A327R8X3</accession>
<dbReference type="OrthoDB" id="1522859at2"/>
<comment type="similarity">
    <text evidence="1">Belongs to the TonB-dependent receptor family.</text>
</comment>
<keyword evidence="1" id="KW-0813">Transport</keyword>
<evidence type="ECO:0000313" key="5">
    <source>
        <dbReference type="EMBL" id="RAJ13259.1"/>
    </source>
</evidence>
<keyword evidence="1 2" id="KW-0472">Membrane</keyword>
<keyword evidence="2" id="KW-1133">Transmembrane helix</keyword>
<gene>
    <name evidence="5" type="ORF">LY08_02159</name>
</gene>
<keyword evidence="1" id="KW-0998">Cell outer membrane</keyword>
<evidence type="ECO:0000256" key="2">
    <source>
        <dbReference type="SAM" id="Phobius"/>
    </source>
</evidence>
<dbReference type="InterPro" id="IPR052173">
    <property type="entry name" value="Beta-lactam_resp_regulator"/>
</dbReference>
<proteinExistence type="inferred from homology"/>
<sequence>MDYILKSSAVIILFYACYKLFLQRETFFQANRWFLLIGLIVSACIPLIVIPNYIEILEIPEQTIIANSATHTIQQSSSSFDIYNVLYWIYVIGILACSTKLVIEISSLAFQLYNKPYKSFQNFKLIETTNKVSPFSFFNWIVYNPSQFNKEELTHIINHEKIHVKQHHSIDTILAQLACIVFWFNPFTWLYKKEIQQNLEFIADQKAQNNADCDVSYQQVLLKATVPNYQLAIANNFYNSLLKKRIIMLHKSKSSTLKAWKFLLILPALALFLMSFNTKDVYVTNPKTDTKTLPNTLGEIEVLMINKNTTDAGLTKAETEFKDKGVTLKFKGVKRNSSGEIIAIKITAKSSTSNANFSLDSDNPIQPIKIVFDKSKDSISISNGKASHDKDYYFTSKDDHTKILTQKKGNNVFVFSSNNDSIQHEDVKIIIKNDADTTKRHALVWKSKDSIHLDYEDLEDEQIIIMDGTDGKKMKARIVTKYIDSDSLWVEKTHDSIHVLKLKNADVSDKNTFIIKKEITKDGLNKNEDSNVFIIKDNDDKTVKKRIKIKNSDDTKFTLRSSNGGTPLIIIDGKEVAEDQLKSLDPDRIESMNVIKGEAALKLYGDKGKDGVIEIKTKK</sequence>
<dbReference type="PANTHER" id="PTHR34978:SF3">
    <property type="entry name" value="SLR0241 PROTEIN"/>
    <property type="match status" value="1"/>
</dbReference>
<dbReference type="InterPro" id="IPR037066">
    <property type="entry name" value="Plug_dom_sf"/>
</dbReference>
<comment type="subcellular location">
    <subcellularLocation>
        <location evidence="1">Cell outer membrane</location>
        <topology evidence="1">Multi-pass membrane protein</topology>
    </subcellularLocation>
</comment>
<dbReference type="Pfam" id="PF07715">
    <property type="entry name" value="Plug"/>
    <property type="match status" value="1"/>
</dbReference>
<dbReference type="InterPro" id="IPR008756">
    <property type="entry name" value="Peptidase_M56"/>
</dbReference>
<keyword evidence="6" id="KW-1185">Reference proteome</keyword>
<keyword evidence="1 2" id="KW-0812">Transmembrane</keyword>
<keyword evidence="1" id="KW-1134">Transmembrane beta strand</keyword>
<dbReference type="Gene3D" id="2.170.130.10">
    <property type="entry name" value="TonB-dependent receptor, plug domain"/>
    <property type="match status" value="1"/>
</dbReference>
<dbReference type="Pfam" id="PF05569">
    <property type="entry name" value="Peptidase_M56"/>
    <property type="match status" value="1"/>
</dbReference>
<dbReference type="InterPro" id="IPR012910">
    <property type="entry name" value="Plug_dom"/>
</dbReference>
<reference evidence="5 6" key="1">
    <citation type="submission" date="2018-06" db="EMBL/GenBank/DDBJ databases">
        <title>Genomic Encyclopedia of Archaeal and Bacterial Type Strains, Phase II (KMG-II): from individual species to whole genera.</title>
        <authorList>
            <person name="Goeker M."/>
        </authorList>
    </citation>
    <scope>NUCLEOTIDE SEQUENCE [LARGE SCALE GENOMIC DNA]</scope>
    <source>
        <strain evidence="5 6">DSM 24464</strain>
    </source>
</reference>
<dbReference type="InterPro" id="IPR039426">
    <property type="entry name" value="TonB-dep_rcpt-like"/>
</dbReference>
<dbReference type="EMBL" id="QLLO01000007">
    <property type="protein sequence ID" value="RAJ13259.1"/>
    <property type="molecule type" value="Genomic_DNA"/>
</dbReference>
<feature type="transmembrane region" description="Helical" evidence="2">
    <location>
        <begin position="87"/>
        <end position="110"/>
    </location>
</feature>
<dbReference type="Proteomes" id="UP000248703">
    <property type="component" value="Unassembled WGS sequence"/>
</dbReference>
<protein>
    <submittedName>
        <fullName evidence="5">Beta-lactamase regulating signal transducer with metallopeptidase domain</fullName>
    </submittedName>
</protein>
<organism evidence="5 6">
    <name type="scientific">Olleya aquimaris</name>
    <dbReference type="NCBI Taxonomy" id="639310"/>
    <lineage>
        <taxon>Bacteria</taxon>
        <taxon>Pseudomonadati</taxon>
        <taxon>Bacteroidota</taxon>
        <taxon>Flavobacteriia</taxon>
        <taxon>Flavobacteriales</taxon>
        <taxon>Flavobacteriaceae</taxon>
    </lineage>
</organism>
<dbReference type="GO" id="GO:0009279">
    <property type="term" value="C:cell outer membrane"/>
    <property type="evidence" value="ECO:0007669"/>
    <property type="project" value="UniProtKB-SubCell"/>
</dbReference>
<evidence type="ECO:0000313" key="6">
    <source>
        <dbReference type="Proteomes" id="UP000248703"/>
    </source>
</evidence>
<feature type="transmembrane region" description="Helical" evidence="2">
    <location>
        <begin position="6"/>
        <end position="22"/>
    </location>
</feature>
<name>A0A327R8X3_9FLAO</name>
<dbReference type="PROSITE" id="PS51257">
    <property type="entry name" value="PROKAR_LIPOPROTEIN"/>
    <property type="match status" value="1"/>
</dbReference>
<evidence type="ECO:0000259" key="3">
    <source>
        <dbReference type="Pfam" id="PF05569"/>
    </source>
</evidence>
<comment type="caution">
    <text evidence="5">The sequence shown here is derived from an EMBL/GenBank/DDBJ whole genome shotgun (WGS) entry which is preliminary data.</text>
</comment>
<dbReference type="RefSeq" id="WP_111660441.1">
    <property type="nucleotide sequence ID" value="NZ_QLLO01000007.1"/>
</dbReference>
<dbReference type="CDD" id="cd07341">
    <property type="entry name" value="M56_BlaR1_MecR1_like"/>
    <property type="match status" value="1"/>
</dbReference>
<feature type="transmembrane region" description="Helical" evidence="2">
    <location>
        <begin position="259"/>
        <end position="276"/>
    </location>
</feature>
<evidence type="ECO:0000259" key="4">
    <source>
        <dbReference type="Pfam" id="PF07715"/>
    </source>
</evidence>
<dbReference type="PANTHER" id="PTHR34978">
    <property type="entry name" value="POSSIBLE SENSOR-TRANSDUCER PROTEIN BLAR"/>
    <property type="match status" value="1"/>
</dbReference>
<dbReference type="SUPFAM" id="SSF56935">
    <property type="entry name" value="Porins"/>
    <property type="match status" value="1"/>
</dbReference>
<feature type="domain" description="Peptidase M56" evidence="3">
    <location>
        <begin position="146"/>
        <end position="249"/>
    </location>
</feature>
<feature type="domain" description="TonB-dependent receptor plug" evidence="4">
    <location>
        <begin position="551"/>
        <end position="611"/>
    </location>
</feature>